<name>A0ACB8ATL9_9AGAM</name>
<dbReference type="Proteomes" id="UP000790377">
    <property type="component" value="Unassembled WGS sequence"/>
</dbReference>
<proteinExistence type="predicted"/>
<accession>A0ACB8ATL9</accession>
<evidence type="ECO:0000313" key="1">
    <source>
        <dbReference type="EMBL" id="KAH7916720.1"/>
    </source>
</evidence>
<organism evidence="1 2">
    <name type="scientific">Hygrophoropsis aurantiaca</name>
    <dbReference type="NCBI Taxonomy" id="72124"/>
    <lineage>
        <taxon>Eukaryota</taxon>
        <taxon>Fungi</taxon>
        <taxon>Dikarya</taxon>
        <taxon>Basidiomycota</taxon>
        <taxon>Agaricomycotina</taxon>
        <taxon>Agaricomycetes</taxon>
        <taxon>Agaricomycetidae</taxon>
        <taxon>Boletales</taxon>
        <taxon>Coniophorineae</taxon>
        <taxon>Hygrophoropsidaceae</taxon>
        <taxon>Hygrophoropsis</taxon>
    </lineage>
</organism>
<protein>
    <submittedName>
        <fullName evidence="1">Uncharacterized protein</fullName>
    </submittedName>
</protein>
<evidence type="ECO:0000313" key="2">
    <source>
        <dbReference type="Proteomes" id="UP000790377"/>
    </source>
</evidence>
<keyword evidence="2" id="KW-1185">Reference proteome</keyword>
<reference evidence="1" key="1">
    <citation type="journal article" date="2021" name="New Phytol.">
        <title>Evolutionary innovations through gain and loss of genes in the ectomycorrhizal Boletales.</title>
        <authorList>
            <person name="Wu G."/>
            <person name="Miyauchi S."/>
            <person name="Morin E."/>
            <person name="Kuo A."/>
            <person name="Drula E."/>
            <person name="Varga T."/>
            <person name="Kohler A."/>
            <person name="Feng B."/>
            <person name="Cao Y."/>
            <person name="Lipzen A."/>
            <person name="Daum C."/>
            <person name="Hundley H."/>
            <person name="Pangilinan J."/>
            <person name="Johnson J."/>
            <person name="Barry K."/>
            <person name="LaButti K."/>
            <person name="Ng V."/>
            <person name="Ahrendt S."/>
            <person name="Min B."/>
            <person name="Choi I.G."/>
            <person name="Park H."/>
            <person name="Plett J.M."/>
            <person name="Magnuson J."/>
            <person name="Spatafora J.W."/>
            <person name="Nagy L.G."/>
            <person name="Henrissat B."/>
            <person name="Grigoriev I.V."/>
            <person name="Yang Z.L."/>
            <person name="Xu J."/>
            <person name="Martin F.M."/>
        </authorList>
    </citation>
    <scope>NUCLEOTIDE SEQUENCE</scope>
    <source>
        <strain evidence="1">ATCC 28755</strain>
    </source>
</reference>
<sequence>MTDTYEADPKLSPSGLNSNSRSLIIDHLPIRNVILLRLVSKYLHQATYDRSIWAHAYRTSSLLRPPGPFAWQTSQILESSLVQTTHLSLNWAPNPNATPVRLHTISIGEVDLQPFRLLCGRWLLVPKSYFSRGFRQIPCYDLDRAEQSASSSSEPYSILHECSETDASIRFFECDYTFISDRGTNGEAHCNLLAFLVVIERKPHVDNLQSKFH</sequence>
<gene>
    <name evidence="1" type="ORF">BJ138DRAFT_5822</name>
</gene>
<comment type="caution">
    <text evidence="1">The sequence shown here is derived from an EMBL/GenBank/DDBJ whole genome shotgun (WGS) entry which is preliminary data.</text>
</comment>
<dbReference type="EMBL" id="MU267589">
    <property type="protein sequence ID" value="KAH7916720.1"/>
    <property type="molecule type" value="Genomic_DNA"/>
</dbReference>